<comment type="caution">
    <text evidence="5">The sequence shown here is derived from an EMBL/GenBank/DDBJ whole genome shotgun (WGS) entry which is preliminary data.</text>
</comment>
<dbReference type="InterPro" id="IPR016160">
    <property type="entry name" value="Ald_DH_CS_CYS"/>
</dbReference>
<dbReference type="InterPro" id="IPR016162">
    <property type="entry name" value="Ald_DH_N"/>
</dbReference>
<dbReference type="Proteomes" id="UP001216253">
    <property type="component" value="Unassembled WGS sequence"/>
</dbReference>
<dbReference type="SUPFAM" id="SSF53720">
    <property type="entry name" value="ALDH-like"/>
    <property type="match status" value="1"/>
</dbReference>
<accession>A0ABT5WNT4</accession>
<evidence type="ECO:0000256" key="3">
    <source>
        <dbReference type="RuleBase" id="RU003345"/>
    </source>
</evidence>
<protein>
    <submittedName>
        <fullName evidence="5">Aldehyde dehydrogenase family protein</fullName>
    </submittedName>
</protein>
<proteinExistence type="inferred from homology"/>
<dbReference type="PROSITE" id="PS00070">
    <property type="entry name" value="ALDEHYDE_DEHYDR_CYS"/>
    <property type="match status" value="1"/>
</dbReference>
<dbReference type="PANTHER" id="PTHR11699">
    <property type="entry name" value="ALDEHYDE DEHYDROGENASE-RELATED"/>
    <property type="match status" value="1"/>
</dbReference>
<evidence type="ECO:0000256" key="1">
    <source>
        <dbReference type="ARBA" id="ARBA00023002"/>
    </source>
</evidence>
<keyword evidence="1 3" id="KW-0560">Oxidoreductase</keyword>
<dbReference type="InterPro" id="IPR015590">
    <property type="entry name" value="Aldehyde_DH_dom"/>
</dbReference>
<dbReference type="InterPro" id="IPR016163">
    <property type="entry name" value="Ald_DH_C"/>
</dbReference>
<evidence type="ECO:0000313" key="5">
    <source>
        <dbReference type="EMBL" id="MDE8651539.1"/>
    </source>
</evidence>
<evidence type="ECO:0000256" key="2">
    <source>
        <dbReference type="PROSITE-ProRule" id="PRU10007"/>
    </source>
</evidence>
<dbReference type="InterPro" id="IPR016161">
    <property type="entry name" value="Ald_DH/histidinol_DH"/>
</dbReference>
<dbReference type="Gene3D" id="3.40.605.10">
    <property type="entry name" value="Aldehyde Dehydrogenase, Chain A, domain 1"/>
    <property type="match status" value="1"/>
</dbReference>
<feature type="domain" description="Aldehyde dehydrogenase" evidence="4">
    <location>
        <begin position="23"/>
        <end position="479"/>
    </location>
</feature>
<evidence type="ECO:0000259" key="4">
    <source>
        <dbReference type="Pfam" id="PF00171"/>
    </source>
</evidence>
<organism evidence="5 6">
    <name type="scientific">Novosphingobium album</name>
    <name type="common">ex Liu et al. 2023</name>
    <dbReference type="NCBI Taxonomy" id="3031130"/>
    <lineage>
        <taxon>Bacteria</taxon>
        <taxon>Pseudomonadati</taxon>
        <taxon>Pseudomonadota</taxon>
        <taxon>Alphaproteobacteria</taxon>
        <taxon>Sphingomonadales</taxon>
        <taxon>Sphingomonadaceae</taxon>
        <taxon>Novosphingobium</taxon>
    </lineage>
</organism>
<dbReference type="Gene3D" id="3.40.309.10">
    <property type="entry name" value="Aldehyde Dehydrogenase, Chain A, domain 2"/>
    <property type="match status" value="1"/>
</dbReference>
<comment type="similarity">
    <text evidence="3">Belongs to the aldehyde dehydrogenase family.</text>
</comment>
<dbReference type="PROSITE" id="PS00687">
    <property type="entry name" value="ALDEHYDE_DEHYDR_GLU"/>
    <property type="match status" value="1"/>
</dbReference>
<gene>
    <name evidence="5" type="ORF">PYV00_07380</name>
</gene>
<dbReference type="RefSeq" id="WP_275227637.1">
    <property type="nucleotide sequence ID" value="NZ_JARESE010000019.1"/>
</dbReference>
<reference evidence="5 6" key="1">
    <citation type="submission" date="2023-03" db="EMBL/GenBank/DDBJ databases">
        <title>NovoSphingobium album sp. nov. isolated from polycyclic aromatic hydrocarbons- and heavy-metal polluted soil.</title>
        <authorList>
            <person name="Liu Z."/>
            <person name="Wang K."/>
        </authorList>
    </citation>
    <scope>NUCLEOTIDE SEQUENCE [LARGE SCALE GENOMIC DNA]</scope>
    <source>
        <strain evidence="5 6">H3SJ31-1</strain>
    </source>
</reference>
<keyword evidence="6" id="KW-1185">Reference proteome</keyword>
<evidence type="ECO:0000313" key="6">
    <source>
        <dbReference type="Proteomes" id="UP001216253"/>
    </source>
</evidence>
<sequence length="485" mass="50368">MHLPLPPIEAAMLIGGARVIAGERHPVTNPAAPEDVVGVIGLAGAAEAKAAIAAAKRAQRGWGRLSFTRRGELLNAALDQVGAMIGSLAGLYARENGRTLGEAEGELASILPNQRQTIGWAAQFDAGSAMDRGAGFTRLRHVPYGVVVSIVPWNAPAALAFLQVIPALLAGNAVVVKPPETCPLTLLALLDVLARALPEGLVNAVTGLPDVIGPTLTTDADVAKIAFTGSGASAARIGAVAALTLKSLTLELGGNDPAILLPGTRPDAAMFAALRRAVFMNTGQVCMAIKRLYLHEDDVAAFVQGFRECVDALVVGNGLLPHVTMGPLHSRAALARSHGFIEDARARGAIVLPLGTIDDAAAFDRGHFMRPTLVTDIADDAPLMVEEQFCPAIPIATYRDPDEAIARANASDFGLSASVWGHDPARAADLATGLEAGTVFVNGHGVASLDRRLPYGGLKHSGQGRKAAREGIAEYCQSQVLTVIA</sequence>
<name>A0ABT5WNT4_9SPHN</name>
<dbReference type="EMBL" id="JARESE010000019">
    <property type="protein sequence ID" value="MDE8651539.1"/>
    <property type="molecule type" value="Genomic_DNA"/>
</dbReference>
<dbReference type="InterPro" id="IPR029510">
    <property type="entry name" value="Ald_DH_CS_GLU"/>
</dbReference>
<dbReference type="Pfam" id="PF00171">
    <property type="entry name" value="Aldedh"/>
    <property type="match status" value="1"/>
</dbReference>
<feature type="active site" evidence="2">
    <location>
        <position position="251"/>
    </location>
</feature>